<reference evidence="5" key="1">
    <citation type="journal article" date="2019" name="Int. J. Syst. Evol. Microbiol.">
        <title>The Global Catalogue of Microorganisms (GCM) 10K type strain sequencing project: providing services to taxonomists for standard genome sequencing and annotation.</title>
        <authorList>
            <consortium name="The Broad Institute Genomics Platform"/>
            <consortium name="The Broad Institute Genome Sequencing Center for Infectious Disease"/>
            <person name="Wu L."/>
            <person name="Ma J."/>
        </authorList>
    </citation>
    <scope>NUCLEOTIDE SEQUENCE [LARGE SCALE GENOMIC DNA]</scope>
    <source>
        <strain evidence="5">CGMCC 1.15180</strain>
    </source>
</reference>
<evidence type="ECO:0000313" key="5">
    <source>
        <dbReference type="Proteomes" id="UP001596139"/>
    </source>
</evidence>
<keyword evidence="4" id="KW-0067">ATP-binding</keyword>
<dbReference type="RefSeq" id="WP_078649191.1">
    <property type="nucleotide sequence ID" value="NZ_JBHSPX010000003.1"/>
</dbReference>
<proteinExistence type="predicted"/>
<comment type="caution">
    <text evidence="4">The sequence shown here is derived from an EMBL/GenBank/DDBJ whole genome shotgun (WGS) entry which is preliminary data.</text>
</comment>
<keyword evidence="4" id="KW-0547">Nucleotide-binding</keyword>
<dbReference type="Pfam" id="PF13581">
    <property type="entry name" value="HATPase_c_2"/>
    <property type="match status" value="1"/>
</dbReference>
<keyword evidence="5" id="KW-1185">Reference proteome</keyword>
<dbReference type="Gene3D" id="3.30.565.10">
    <property type="entry name" value="Histidine kinase-like ATPase, C-terminal domain"/>
    <property type="match status" value="1"/>
</dbReference>
<feature type="domain" description="Histidine kinase/HSP90-like ATPase" evidence="3">
    <location>
        <begin position="15"/>
        <end position="115"/>
    </location>
</feature>
<feature type="compositionally biased region" description="Low complexity" evidence="2">
    <location>
        <begin position="156"/>
        <end position="165"/>
    </location>
</feature>
<keyword evidence="1" id="KW-0723">Serine/threonine-protein kinase</keyword>
<gene>
    <name evidence="4" type="ORF">ACFP4F_09030</name>
</gene>
<name>A0ABW1MG06_9ACTN</name>
<dbReference type="PANTHER" id="PTHR35526:SF3">
    <property type="entry name" value="ANTI-SIGMA-F FACTOR RSBW"/>
    <property type="match status" value="1"/>
</dbReference>
<keyword evidence="1" id="KW-0418">Kinase</keyword>
<dbReference type="Proteomes" id="UP001596139">
    <property type="component" value="Unassembled WGS sequence"/>
</dbReference>
<dbReference type="InterPro" id="IPR050267">
    <property type="entry name" value="Anti-sigma-factor_SerPK"/>
</dbReference>
<dbReference type="EMBL" id="JBHSPX010000003">
    <property type="protein sequence ID" value="MFC6062694.1"/>
    <property type="molecule type" value="Genomic_DNA"/>
</dbReference>
<dbReference type="InterPro" id="IPR003594">
    <property type="entry name" value="HATPase_dom"/>
</dbReference>
<dbReference type="InterPro" id="IPR036890">
    <property type="entry name" value="HATPase_C_sf"/>
</dbReference>
<sequence>MTDGTPQDIEWRLPRSARSVGRARTLLAAQARSWKVPDEIADTAVLLLSELMTNACRHAHVSPGRELRARALVRAGTLCIEVADASSAQPEPRVAGPGDESGRGLALVAALADAWGAEPRPYRIGKTVWCELRLPSDDVRSGGGPLPSGSARDGSRAGACGGPPRRGTPPS</sequence>
<protein>
    <submittedName>
        <fullName evidence="4">ATP-binding protein</fullName>
    </submittedName>
</protein>
<dbReference type="SUPFAM" id="SSF55874">
    <property type="entry name" value="ATPase domain of HSP90 chaperone/DNA topoisomerase II/histidine kinase"/>
    <property type="match status" value="1"/>
</dbReference>
<evidence type="ECO:0000256" key="1">
    <source>
        <dbReference type="ARBA" id="ARBA00022527"/>
    </source>
</evidence>
<accession>A0ABW1MG06</accession>
<dbReference type="GO" id="GO:0005524">
    <property type="term" value="F:ATP binding"/>
    <property type="evidence" value="ECO:0007669"/>
    <property type="project" value="UniProtKB-KW"/>
</dbReference>
<dbReference type="PANTHER" id="PTHR35526">
    <property type="entry name" value="ANTI-SIGMA-F FACTOR RSBW-RELATED"/>
    <property type="match status" value="1"/>
</dbReference>
<organism evidence="4 5">
    <name type="scientific">Streptomyces ochraceiscleroticus</name>
    <dbReference type="NCBI Taxonomy" id="47761"/>
    <lineage>
        <taxon>Bacteria</taxon>
        <taxon>Bacillati</taxon>
        <taxon>Actinomycetota</taxon>
        <taxon>Actinomycetes</taxon>
        <taxon>Kitasatosporales</taxon>
        <taxon>Streptomycetaceae</taxon>
        <taxon>Streptomyces</taxon>
    </lineage>
</organism>
<evidence type="ECO:0000259" key="3">
    <source>
        <dbReference type="Pfam" id="PF13581"/>
    </source>
</evidence>
<dbReference type="CDD" id="cd16936">
    <property type="entry name" value="HATPase_RsbW-like"/>
    <property type="match status" value="1"/>
</dbReference>
<evidence type="ECO:0000256" key="2">
    <source>
        <dbReference type="SAM" id="MobiDB-lite"/>
    </source>
</evidence>
<keyword evidence="1" id="KW-0808">Transferase</keyword>
<evidence type="ECO:0000313" key="4">
    <source>
        <dbReference type="EMBL" id="MFC6062694.1"/>
    </source>
</evidence>
<feature type="region of interest" description="Disordered" evidence="2">
    <location>
        <begin position="135"/>
        <end position="171"/>
    </location>
</feature>